<feature type="region of interest" description="Disordered" evidence="1">
    <location>
        <begin position="30"/>
        <end position="143"/>
    </location>
</feature>
<sequence length="143" mass="15357">MDTLPMDIGEGPSSFGMAFHGEIIELDSPLAKTPDPAMTLPEPLFVEPVEPSHPEEKESTTREPLDKSQGMLSMEVEPSSLEAPTTSDLTLQESKGNQSVLSMEVEPVEPSSLEVPTTSGPTMQESKGSQDMPSMKVEPSSPE</sequence>
<organism evidence="2 3">
    <name type="scientific">Durusdinium trenchii</name>
    <dbReference type="NCBI Taxonomy" id="1381693"/>
    <lineage>
        <taxon>Eukaryota</taxon>
        <taxon>Sar</taxon>
        <taxon>Alveolata</taxon>
        <taxon>Dinophyceae</taxon>
        <taxon>Suessiales</taxon>
        <taxon>Symbiodiniaceae</taxon>
        <taxon>Durusdinium</taxon>
    </lineage>
</organism>
<evidence type="ECO:0000313" key="3">
    <source>
        <dbReference type="Proteomes" id="UP001642484"/>
    </source>
</evidence>
<proteinExistence type="predicted"/>
<comment type="caution">
    <text evidence="2">The sequence shown here is derived from an EMBL/GenBank/DDBJ whole genome shotgun (WGS) entry which is preliminary data.</text>
</comment>
<name>A0ABP0KWS8_9DINO</name>
<feature type="compositionally biased region" description="Low complexity" evidence="1">
    <location>
        <begin position="40"/>
        <end position="49"/>
    </location>
</feature>
<evidence type="ECO:0000313" key="2">
    <source>
        <dbReference type="EMBL" id="CAK9031315.1"/>
    </source>
</evidence>
<gene>
    <name evidence="2" type="ORF">CCMP2556_LOCUS18238</name>
</gene>
<reference evidence="2 3" key="1">
    <citation type="submission" date="2024-02" db="EMBL/GenBank/DDBJ databases">
        <authorList>
            <person name="Chen Y."/>
            <person name="Shah S."/>
            <person name="Dougan E. K."/>
            <person name="Thang M."/>
            <person name="Chan C."/>
        </authorList>
    </citation>
    <scope>NUCLEOTIDE SEQUENCE [LARGE SCALE GENOMIC DNA]</scope>
</reference>
<feature type="compositionally biased region" description="Low complexity" evidence="1">
    <location>
        <begin position="99"/>
        <end position="116"/>
    </location>
</feature>
<keyword evidence="3" id="KW-1185">Reference proteome</keyword>
<feature type="compositionally biased region" description="Polar residues" evidence="1">
    <location>
        <begin position="117"/>
        <end position="132"/>
    </location>
</feature>
<dbReference type="Proteomes" id="UP001642484">
    <property type="component" value="Unassembled WGS sequence"/>
</dbReference>
<feature type="non-terminal residue" evidence="2">
    <location>
        <position position="143"/>
    </location>
</feature>
<dbReference type="EMBL" id="CAXAMN010010259">
    <property type="protein sequence ID" value="CAK9031315.1"/>
    <property type="molecule type" value="Genomic_DNA"/>
</dbReference>
<feature type="compositionally biased region" description="Polar residues" evidence="1">
    <location>
        <begin position="82"/>
        <end position="98"/>
    </location>
</feature>
<protein>
    <submittedName>
        <fullName evidence="2">Uncharacterized protein</fullName>
    </submittedName>
</protein>
<feature type="compositionally biased region" description="Basic and acidic residues" evidence="1">
    <location>
        <begin position="50"/>
        <end position="66"/>
    </location>
</feature>
<accession>A0ABP0KWS8</accession>
<evidence type="ECO:0000256" key="1">
    <source>
        <dbReference type="SAM" id="MobiDB-lite"/>
    </source>
</evidence>